<protein>
    <submittedName>
        <fullName evidence="1">Uncharacterized protein</fullName>
    </submittedName>
</protein>
<dbReference type="Proteomes" id="UP000693946">
    <property type="component" value="Linkage Group LG9"/>
</dbReference>
<comment type="caution">
    <text evidence="1">The sequence shown here is derived from an EMBL/GenBank/DDBJ whole genome shotgun (WGS) entry which is preliminary data.</text>
</comment>
<gene>
    <name evidence="1" type="ORF">JOB18_028662</name>
</gene>
<evidence type="ECO:0000313" key="2">
    <source>
        <dbReference type="Proteomes" id="UP000693946"/>
    </source>
</evidence>
<organism evidence="1 2">
    <name type="scientific">Solea senegalensis</name>
    <name type="common">Senegalese sole</name>
    <dbReference type="NCBI Taxonomy" id="28829"/>
    <lineage>
        <taxon>Eukaryota</taxon>
        <taxon>Metazoa</taxon>
        <taxon>Chordata</taxon>
        <taxon>Craniata</taxon>
        <taxon>Vertebrata</taxon>
        <taxon>Euteleostomi</taxon>
        <taxon>Actinopterygii</taxon>
        <taxon>Neopterygii</taxon>
        <taxon>Teleostei</taxon>
        <taxon>Neoteleostei</taxon>
        <taxon>Acanthomorphata</taxon>
        <taxon>Carangaria</taxon>
        <taxon>Pleuronectiformes</taxon>
        <taxon>Pleuronectoidei</taxon>
        <taxon>Soleidae</taxon>
        <taxon>Solea</taxon>
    </lineage>
</organism>
<accession>A0AAV6PR77</accession>
<sequence>MRQLLRSHCENDVVHQTMKQLTSYALHRVCSNRSVPTNVQKKAEVVEHFLYRERRNTPWRLRQCTCAFPAIRMLKLCGHTSRCLSRIISTLIIWHSASDTVCFILWWYRQPADHSP</sequence>
<proteinExistence type="predicted"/>
<name>A0AAV6PR77_SOLSE</name>
<keyword evidence="2" id="KW-1185">Reference proteome</keyword>
<dbReference type="EMBL" id="JAGKHQ010000021">
    <property type="protein sequence ID" value="KAG7475291.1"/>
    <property type="molecule type" value="Genomic_DNA"/>
</dbReference>
<reference evidence="1 2" key="1">
    <citation type="journal article" date="2021" name="Sci. Rep.">
        <title>Chromosome anchoring in Senegalese sole (Solea senegalensis) reveals sex-associated markers and genome rearrangements in flatfish.</title>
        <authorList>
            <person name="Guerrero-Cozar I."/>
            <person name="Gomez-Garrido J."/>
            <person name="Berbel C."/>
            <person name="Martinez-Blanch J.F."/>
            <person name="Alioto T."/>
            <person name="Claros M.G."/>
            <person name="Gagnaire P.A."/>
            <person name="Manchado M."/>
        </authorList>
    </citation>
    <scope>NUCLEOTIDE SEQUENCE [LARGE SCALE GENOMIC DNA]</scope>
    <source>
        <strain evidence="1">Sse05_10M</strain>
    </source>
</reference>
<evidence type="ECO:0000313" key="1">
    <source>
        <dbReference type="EMBL" id="KAG7475291.1"/>
    </source>
</evidence>
<dbReference type="AlphaFoldDB" id="A0AAV6PR77"/>